<evidence type="ECO:0000313" key="16">
    <source>
        <dbReference type="EMBL" id="QSO49041.1"/>
    </source>
</evidence>
<dbReference type="EMBL" id="CP071182">
    <property type="protein sequence ID" value="QSO49041.1"/>
    <property type="molecule type" value="Genomic_DNA"/>
</dbReference>
<dbReference type="FunFam" id="3.30.360.10:FF:000005">
    <property type="entry name" value="Homoserine dehydrogenase"/>
    <property type="match status" value="1"/>
</dbReference>
<keyword evidence="12" id="KW-0521">NADP</keyword>
<evidence type="ECO:0000256" key="7">
    <source>
        <dbReference type="ARBA" id="ARBA00022697"/>
    </source>
</evidence>
<feature type="domain" description="Aspartate/homoserine dehydrogenase NAD-binding" evidence="15">
    <location>
        <begin position="11"/>
        <end position="129"/>
    </location>
</feature>
<evidence type="ECO:0000256" key="6">
    <source>
        <dbReference type="ARBA" id="ARBA00022605"/>
    </source>
</evidence>
<dbReference type="SUPFAM" id="SSF55347">
    <property type="entry name" value="Glyceraldehyde-3-phosphate dehydrogenase-like, C-terminal domain"/>
    <property type="match status" value="1"/>
</dbReference>
<evidence type="ECO:0000256" key="3">
    <source>
        <dbReference type="ARBA" id="ARBA00006753"/>
    </source>
</evidence>
<comment type="pathway">
    <text evidence="2 12">Amino-acid biosynthesis; L-methionine biosynthesis via de novo pathway; L-homoserine from L-aspartate: step 3/3.</text>
</comment>
<evidence type="ECO:0000256" key="13">
    <source>
        <dbReference type="RuleBase" id="RU004171"/>
    </source>
</evidence>
<dbReference type="GO" id="GO:0009088">
    <property type="term" value="P:threonine biosynthetic process"/>
    <property type="evidence" value="ECO:0007669"/>
    <property type="project" value="UniProtKB-KW"/>
</dbReference>
<keyword evidence="17" id="KW-1185">Reference proteome</keyword>
<protein>
    <recommendedName>
        <fullName evidence="5 12">Homoserine dehydrogenase</fullName>
        <ecNumber evidence="4 12">1.1.1.3</ecNumber>
    </recommendedName>
</protein>
<evidence type="ECO:0000256" key="5">
    <source>
        <dbReference type="ARBA" id="ARBA00013376"/>
    </source>
</evidence>
<organism evidence="16 17">
    <name type="scientific">Alicyclobacillus mengziensis</name>
    <dbReference type="NCBI Taxonomy" id="2931921"/>
    <lineage>
        <taxon>Bacteria</taxon>
        <taxon>Bacillati</taxon>
        <taxon>Bacillota</taxon>
        <taxon>Bacilli</taxon>
        <taxon>Bacillales</taxon>
        <taxon>Alicyclobacillaceae</taxon>
        <taxon>Alicyclobacillus</taxon>
    </lineage>
</organism>
<feature type="domain" description="Homoserine dehydrogenase catalytic" evidence="14">
    <location>
        <begin position="138"/>
        <end position="317"/>
    </location>
</feature>
<keyword evidence="9" id="KW-0915">Sodium</keyword>
<evidence type="ECO:0000256" key="12">
    <source>
        <dbReference type="RuleBase" id="RU000579"/>
    </source>
</evidence>
<sequence>MTKPIGIGLLGCGVVGSGVALALALNQETLAERLGATIKIRRIAVKDLMRPRGPHVNHDLLCDDWRMVVNDKNVDVVVEVMGGIEPAKSAITLALEAGKDVVTANKELMATHGETLHALAERMGRTLLCEGSVLGGVPAIHALGTYFVANRIAGIRGIVNGTNNFILSKMEEAGQGFIDALAEAKQLGYAEADPTMDVYGFDALYKLRILSRLAFDVEITSQVDLAGVTDVSSEDIAFARDLGCRIRHVAEARLDRETGMLLATVGPQFVPQGDPLYHISGADNFLEVIGDIVGRIGLSGPGAGALPTASAVVEDIVKVVQGSEFRLRASRKVDAEALQYVNYVVRRHYQEGAPAGTDEALAWRSELGAAQVKYLGIRGRSHEAWLIRGCDVSTTDCLRVVSGTLGGDFAVYPVSGEVRIPSIRDGVEAHSVDDSWDVRAAGTA</sequence>
<evidence type="ECO:0000259" key="14">
    <source>
        <dbReference type="Pfam" id="PF00742"/>
    </source>
</evidence>
<keyword evidence="8 12" id="KW-0560">Oxidoreductase</keyword>
<accession>A0A9X7W1L3</accession>
<dbReference type="EC" id="1.1.1.3" evidence="4 12"/>
<dbReference type="AlphaFoldDB" id="A0A9X7W1L3"/>
<dbReference type="Pfam" id="PF00742">
    <property type="entry name" value="Homoserine_dh"/>
    <property type="match status" value="1"/>
</dbReference>
<dbReference type="GO" id="GO:0050661">
    <property type="term" value="F:NADP binding"/>
    <property type="evidence" value="ECO:0007669"/>
    <property type="project" value="InterPro"/>
</dbReference>
<comment type="catalytic activity">
    <reaction evidence="11">
        <text>L-homoserine + NADP(+) = L-aspartate 4-semialdehyde + NADPH + H(+)</text>
        <dbReference type="Rhea" id="RHEA:15761"/>
        <dbReference type="ChEBI" id="CHEBI:15378"/>
        <dbReference type="ChEBI" id="CHEBI:57476"/>
        <dbReference type="ChEBI" id="CHEBI:57783"/>
        <dbReference type="ChEBI" id="CHEBI:58349"/>
        <dbReference type="ChEBI" id="CHEBI:537519"/>
        <dbReference type="EC" id="1.1.1.3"/>
    </reaction>
    <physiologicalReaction direction="right-to-left" evidence="11">
        <dbReference type="Rhea" id="RHEA:15763"/>
    </physiologicalReaction>
</comment>
<dbReference type="NCBIfam" id="NF004976">
    <property type="entry name" value="PRK06349.1"/>
    <property type="match status" value="1"/>
</dbReference>
<dbReference type="InterPro" id="IPR036291">
    <property type="entry name" value="NAD(P)-bd_dom_sf"/>
</dbReference>
<evidence type="ECO:0000313" key="17">
    <source>
        <dbReference type="Proteomes" id="UP000663505"/>
    </source>
</evidence>
<dbReference type="InterPro" id="IPR005106">
    <property type="entry name" value="Asp/hSer_DH_NAD-bd"/>
</dbReference>
<evidence type="ECO:0000256" key="11">
    <source>
        <dbReference type="ARBA" id="ARBA00048841"/>
    </source>
</evidence>
<dbReference type="PANTHER" id="PTHR43331">
    <property type="entry name" value="HOMOSERINE DEHYDROGENASE"/>
    <property type="match status" value="1"/>
</dbReference>
<dbReference type="Gene3D" id="3.40.50.720">
    <property type="entry name" value="NAD(P)-binding Rossmann-like Domain"/>
    <property type="match status" value="1"/>
</dbReference>
<keyword evidence="10 12" id="KW-0486">Methionine biosynthesis</keyword>
<dbReference type="InterPro" id="IPR019811">
    <property type="entry name" value="HDH_CS"/>
</dbReference>
<dbReference type="SUPFAM" id="SSF51735">
    <property type="entry name" value="NAD(P)-binding Rossmann-fold domains"/>
    <property type="match status" value="1"/>
</dbReference>
<dbReference type="Proteomes" id="UP000663505">
    <property type="component" value="Chromosome"/>
</dbReference>
<name>A0A9X7W1L3_9BACL</name>
<evidence type="ECO:0000256" key="2">
    <source>
        <dbReference type="ARBA" id="ARBA00005062"/>
    </source>
</evidence>
<dbReference type="KEGG" id="afx:JZ786_08990"/>
<keyword evidence="7 12" id="KW-0791">Threonine biosynthesis</keyword>
<evidence type="ECO:0000256" key="10">
    <source>
        <dbReference type="ARBA" id="ARBA00023167"/>
    </source>
</evidence>
<dbReference type="GO" id="GO:0004412">
    <property type="term" value="F:homoserine dehydrogenase activity"/>
    <property type="evidence" value="ECO:0007669"/>
    <property type="project" value="UniProtKB-EC"/>
</dbReference>
<reference evidence="16 17" key="1">
    <citation type="submission" date="2021-02" db="EMBL/GenBank/DDBJ databases">
        <title>Alicyclobacillus curvatus sp. nov. and Alicyclobacillus mengziensis sp. nov., two acidophilic bacteria isolated from acid mine drainage.</title>
        <authorList>
            <person name="Huang Y."/>
        </authorList>
    </citation>
    <scope>NUCLEOTIDE SEQUENCE [LARGE SCALE GENOMIC DNA]</scope>
    <source>
        <strain evidence="16 17">S30H14</strain>
    </source>
</reference>
<dbReference type="GO" id="GO:0009086">
    <property type="term" value="P:methionine biosynthetic process"/>
    <property type="evidence" value="ECO:0007669"/>
    <property type="project" value="UniProtKB-KW"/>
</dbReference>
<proteinExistence type="inferred from homology"/>
<dbReference type="Pfam" id="PF03447">
    <property type="entry name" value="NAD_binding_3"/>
    <property type="match status" value="1"/>
</dbReference>
<dbReference type="PANTHER" id="PTHR43331:SF1">
    <property type="entry name" value="HOMOSERINE DEHYDROGENASE"/>
    <property type="match status" value="1"/>
</dbReference>
<evidence type="ECO:0000256" key="4">
    <source>
        <dbReference type="ARBA" id="ARBA00013213"/>
    </source>
</evidence>
<dbReference type="InterPro" id="IPR001342">
    <property type="entry name" value="HDH_cat"/>
</dbReference>
<evidence type="ECO:0000259" key="15">
    <source>
        <dbReference type="Pfam" id="PF03447"/>
    </source>
</evidence>
<evidence type="ECO:0000256" key="1">
    <source>
        <dbReference type="ARBA" id="ARBA00005056"/>
    </source>
</evidence>
<keyword evidence="6 12" id="KW-0028">Amino-acid biosynthesis</keyword>
<dbReference type="Gene3D" id="3.30.360.10">
    <property type="entry name" value="Dihydrodipicolinate Reductase, domain 2"/>
    <property type="match status" value="1"/>
</dbReference>
<evidence type="ECO:0000256" key="9">
    <source>
        <dbReference type="ARBA" id="ARBA00023053"/>
    </source>
</evidence>
<dbReference type="PROSITE" id="PS01042">
    <property type="entry name" value="HOMOSER_DHGENASE"/>
    <property type="match status" value="1"/>
</dbReference>
<comment type="pathway">
    <text evidence="1 12">Amino-acid biosynthesis; L-threonine biosynthesis; L-threonine from L-aspartate: step 3/5.</text>
</comment>
<gene>
    <name evidence="16" type="ORF">JZ786_08990</name>
</gene>
<evidence type="ECO:0000256" key="8">
    <source>
        <dbReference type="ARBA" id="ARBA00023002"/>
    </source>
</evidence>
<comment type="similarity">
    <text evidence="3 13">Belongs to the homoserine dehydrogenase family.</text>
</comment>
<dbReference type="RefSeq" id="WP_206658355.1">
    <property type="nucleotide sequence ID" value="NZ_CP071182.1"/>
</dbReference>